<organism evidence="1 2">
    <name type="scientific">Burkholderia mayonis</name>
    <dbReference type="NCBI Taxonomy" id="1385591"/>
    <lineage>
        <taxon>Bacteria</taxon>
        <taxon>Pseudomonadati</taxon>
        <taxon>Pseudomonadota</taxon>
        <taxon>Betaproteobacteria</taxon>
        <taxon>Burkholderiales</taxon>
        <taxon>Burkholderiaceae</taxon>
        <taxon>Burkholderia</taxon>
        <taxon>pseudomallei group</taxon>
    </lineage>
</organism>
<protein>
    <recommendedName>
        <fullName evidence="3">Gas vesicle protein GvpG</fullName>
    </recommendedName>
</protein>
<dbReference type="KEGG" id="buu:WS70_25465"/>
<dbReference type="InterPro" id="IPR007804">
    <property type="entry name" value="GvpG"/>
</dbReference>
<keyword evidence="2" id="KW-1185">Reference proteome</keyword>
<evidence type="ECO:0008006" key="3">
    <source>
        <dbReference type="Google" id="ProtNLM"/>
    </source>
</evidence>
<sequence>MFILDNLLAAPIKGMFWIFEEIAQAAEEETIADIEMTKAALIDLYRELESGQIDEAAFEAREQALLDHLDSLETS</sequence>
<evidence type="ECO:0000313" key="1">
    <source>
        <dbReference type="EMBL" id="AOJ05071.1"/>
    </source>
</evidence>
<evidence type="ECO:0000313" key="2">
    <source>
        <dbReference type="Proteomes" id="UP000062519"/>
    </source>
</evidence>
<reference evidence="1 2" key="1">
    <citation type="submission" date="2015-12" db="EMBL/GenBank/DDBJ databases">
        <title>Diversity of Burkholderia near neighbor genomes.</title>
        <authorList>
            <person name="Sahl J."/>
            <person name="Wagner D."/>
            <person name="Keim P."/>
        </authorList>
    </citation>
    <scope>NUCLEOTIDE SEQUENCE [LARGE SCALE GENOMIC DNA]</scope>
    <source>
        <strain evidence="1 2">BDU6</strain>
    </source>
</reference>
<dbReference type="RefSeq" id="WP_059472864.1">
    <property type="nucleotide sequence ID" value="NZ_CP013387.1"/>
</dbReference>
<name>A0A1B4FN28_9BURK</name>
<dbReference type="EMBL" id="CP013387">
    <property type="protein sequence ID" value="AOJ05071.1"/>
    <property type="molecule type" value="Genomic_DNA"/>
</dbReference>
<accession>A0A1B4FN28</accession>
<gene>
    <name evidence="1" type="ORF">WS70_25465</name>
</gene>
<proteinExistence type="predicted"/>
<dbReference type="Pfam" id="PF05120">
    <property type="entry name" value="GvpG"/>
    <property type="match status" value="1"/>
</dbReference>
<dbReference type="Proteomes" id="UP000062519">
    <property type="component" value="Chromosome 2"/>
</dbReference>
<dbReference type="AlphaFoldDB" id="A0A1B4FN28"/>